<comment type="caution">
    <text evidence="1">The sequence shown here is derived from an EMBL/GenBank/DDBJ whole genome shotgun (WGS) entry which is preliminary data.</text>
</comment>
<dbReference type="AlphaFoldDB" id="A0A2V1MYC0"/>
<dbReference type="Proteomes" id="UP000245080">
    <property type="component" value="Unassembled WGS sequence"/>
</dbReference>
<keyword evidence="2" id="KW-1185">Reference proteome</keyword>
<accession>A0A2V1MYC0</accession>
<dbReference type="EMBL" id="QCXQ01000002">
    <property type="protein sequence ID" value="PWG00014.1"/>
    <property type="molecule type" value="Genomic_DNA"/>
</dbReference>
<dbReference type="RefSeq" id="WP_109249962.1">
    <property type="nucleotide sequence ID" value="NZ_QCXQ01000002.1"/>
</dbReference>
<evidence type="ECO:0000313" key="2">
    <source>
        <dbReference type="Proteomes" id="UP000245080"/>
    </source>
</evidence>
<name>A0A2V1MYC0_9LACO</name>
<proteinExistence type="predicted"/>
<organism evidence="1 2">
    <name type="scientific">Levilactobacillus bambusae</name>
    <dbReference type="NCBI Taxonomy" id="2024736"/>
    <lineage>
        <taxon>Bacteria</taxon>
        <taxon>Bacillati</taxon>
        <taxon>Bacillota</taxon>
        <taxon>Bacilli</taxon>
        <taxon>Lactobacillales</taxon>
        <taxon>Lactobacillaceae</taxon>
        <taxon>Levilactobacillus</taxon>
    </lineage>
</organism>
<protein>
    <submittedName>
        <fullName evidence="1">Uncharacterized protein</fullName>
    </submittedName>
</protein>
<evidence type="ECO:0000313" key="1">
    <source>
        <dbReference type="EMBL" id="PWG00014.1"/>
    </source>
</evidence>
<gene>
    <name evidence="1" type="ORF">DCM90_03490</name>
</gene>
<reference evidence="1 2" key="1">
    <citation type="journal article" date="2018" name="Int. J. Syst. Evol. Microbiol.">
        <title>Lactobacillus bambusae sp. nov., isolated from a traditional fermented Ma-bamboo shoots of Taiwan.</title>
        <authorList>
            <person name="Wang L.-T."/>
        </authorList>
    </citation>
    <scope>NUCLEOTIDE SEQUENCE [LARGE SCALE GENOMIC DNA]</scope>
    <source>
        <strain evidence="1 2">BS-W1</strain>
    </source>
</reference>
<sequence length="152" mass="17635">MPIITNLYSTDPDTKELELVASETNDQFANHFAQLLNLVPIPMNKEIRPNYNEFAPNALQYVIGALKTVKTTGLRRFTLTTFQIKQLIKQYDHQRDISLADLEEILNDVSLEFDWYTLTYGDPEMATMIHYIHLLASESSEPDYPYVIKFSR</sequence>